<sequence>MAAEVSDLPDDILVSIVSFLPIGQAARCSALASRWPRIFPRTLIKFGASLSTHRHGAIDIVNSILAAHPTAAVRYFSIASICFRGDEDPNAGGWLQELALRGVQEINLSFREIRRMIPASLFAIRMHLPDAPQGHNCTFPDARAAAAAAGGVPLLPHLAQIDLYDVVLPSDSLHALLSHCTALEHLKMCKMHECGRVHVRSPSLRFLCSDGFFDELFIDDAPKLEWVLGYDMYFYSFRTARLTIVHAPKLGFLGYLGVGSPAIQIGATIFTEDQIIVKTLMPNLKTLAVKLKNMSRAGEVKRFMQLLELFPNLETLYIQGYRCLVQPEDWSVNQDAAASWDDLRLAPCVHNHLERVVFQDYSGHGWQRQMAKFLHGNSRFLKTLEFHCMDHVETRPFGIRPPSPDLVRKQREVLCLDSRASRDACFLFFKHMLATHHHVSCHQESYKRKYYDNLYEI</sequence>
<dbReference type="InterPro" id="IPR036047">
    <property type="entry name" value="F-box-like_dom_sf"/>
</dbReference>
<name>A0A368RD78_SETIT</name>
<dbReference type="InterPro" id="IPR001810">
    <property type="entry name" value="F-box_dom"/>
</dbReference>
<dbReference type="OrthoDB" id="629734at2759"/>
<dbReference type="InterPro" id="IPR055411">
    <property type="entry name" value="LRR_FXL15/At3g58940/PEG3-like"/>
</dbReference>
<proteinExistence type="predicted"/>
<dbReference type="Gene3D" id="3.80.10.10">
    <property type="entry name" value="Ribonuclease Inhibitor"/>
    <property type="match status" value="1"/>
</dbReference>
<feature type="domain" description="FBD" evidence="2">
    <location>
        <begin position="347"/>
        <end position="386"/>
    </location>
</feature>
<dbReference type="PANTHER" id="PTHR32141">
    <property type="match status" value="1"/>
</dbReference>
<evidence type="ECO:0000259" key="1">
    <source>
        <dbReference type="Pfam" id="PF00646"/>
    </source>
</evidence>
<evidence type="ECO:0000259" key="3">
    <source>
        <dbReference type="Pfam" id="PF24758"/>
    </source>
</evidence>
<accession>A0A368RD78</accession>
<dbReference type="Pfam" id="PF00646">
    <property type="entry name" value="F-box"/>
    <property type="match status" value="1"/>
</dbReference>
<dbReference type="Pfam" id="PF08387">
    <property type="entry name" value="FBD"/>
    <property type="match status" value="1"/>
</dbReference>
<dbReference type="SUPFAM" id="SSF81383">
    <property type="entry name" value="F-box domain"/>
    <property type="match status" value="1"/>
</dbReference>
<dbReference type="InterPro" id="IPR006566">
    <property type="entry name" value="FBD"/>
</dbReference>
<protein>
    <submittedName>
        <fullName evidence="4">Uncharacterized protein</fullName>
    </submittedName>
</protein>
<organism evidence="4">
    <name type="scientific">Setaria italica</name>
    <name type="common">Foxtail millet</name>
    <name type="synonym">Panicum italicum</name>
    <dbReference type="NCBI Taxonomy" id="4555"/>
    <lineage>
        <taxon>Eukaryota</taxon>
        <taxon>Viridiplantae</taxon>
        <taxon>Streptophyta</taxon>
        <taxon>Embryophyta</taxon>
        <taxon>Tracheophyta</taxon>
        <taxon>Spermatophyta</taxon>
        <taxon>Magnoliopsida</taxon>
        <taxon>Liliopsida</taxon>
        <taxon>Poales</taxon>
        <taxon>Poaceae</taxon>
        <taxon>PACMAD clade</taxon>
        <taxon>Panicoideae</taxon>
        <taxon>Panicodae</taxon>
        <taxon>Paniceae</taxon>
        <taxon>Cenchrinae</taxon>
        <taxon>Setaria</taxon>
    </lineage>
</organism>
<dbReference type="InterPro" id="IPR032675">
    <property type="entry name" value="LRR_dom_sf"/>
</dbReference>
<reference evidence="4" key="1">
    <citation type="journal article" date="2012" name="Nat. Biotechnol.">
        <title>Reference genome sequence of the model plant Setaria.</title>
        <authorList>
            <person name="Bennetzen J.L."/>
            <person name="Schmutz J."/>
            <person name="Wang H."/>
            <person name="Percifield R."/>
            <person name="Hawkins J."/>
            <person name="Pontaroli A.C."/>
            <person name="Estep M."/>
            <person name="Feng L."/>
            <person name="Vaughn J.N."/>
            <person name="Grimwood J."/>
            <person name="Jenkins J."/>
            <person name="Barry K."/>
            <person name="Lindquist E."/>
            <person name="Hellsten U."/>
            <person name="Deshpande S."/>
            <person name="Wang X."/>
            <person name="Wu X."/>
            <person name="Mitros T."/>
            <person name="Triplett J."/>
            <person name="Yang X."/>
            <person name="Ye C.Y."/>
            <person name="Mauro-Herrera M."/>
            <person name="Wang L."/>
            <person name="Li P."/>
            <person name="Sharma M."/>
            <person name="Sharma R."/>
            <person name="Ronald P.C."/>
            <person name="Panaud O."/>
            <person name="Kellogg E.A."/>
            <person name="Brutnell T.P."/>
            <person name="Doust A.N."/>
            <person name="Tuskan G.A."/>
            <person name="Rokhsar D."/>
            <person name="Devos K.M."/>
        </authorList>
    </citation>
    <scope>NUCLEOTIDE SEQUENCE [LARGE SCALE GENOMIC DNA]</scope>
    <source>
        <strain evidence="4">Yugu1</strain>
    </source>
</reference>
<evidence type="ECO:0000259" key="2">
    <source>
        <dbReference type="Pfam" id="PF08387"/>
    </source>
</evidence>
<dbReference type="EMBL" id="CM003532">
    <property type="protein sequence ID" value="RCV28062.1"/>
    <property type="molecule type" value="Genomic_DNA"/>
</dbReference>
<evidence type="ECO:0000313" key="4">
    <source>
        <dbReference type="EMBL" id="RCV28062.1"/>
    </source>
</evidence>
<dbReference type="Pfam" id="PF24758">
    <property type="entry name" value="LRR_At5g56370"/>
    <property type="match status" value="1"/>
</dbReference>
<dbReference type="OMA" id="DFEERYM"/>
<reference evidence="4" key="2">
    <citation type="submission" date="2015-07" db="EMBL/GenBank/DDBJ databases">
        <authorList>
            <person name="Noorani M."/>
        </authorList>
    </citation>
    <scope>NUCLEOTIDE SEQUENCE</scope>
    <source>
        <strain evidence="4">Yugu1</strain>
    </source>
</reference>
<dbReference type="InterPro" id="IPR055302">
    <property type="entry name" value="F-box_dom-containing"/>
</dbReference>
<feature type="domain" description="F-box/LRR-repeat protein 15/At3g58940/PEG3-like LRR" evidence="3">
    <location>
        <begin position="93"/>
        <end position="318"/>
    </location>
</feature>
<dbReference type="AlphaFoldDB" id="A0A368RD78"/>
<dbReference type="PANTHER" id="PTHR32141:SF96">
    <property type="entry name" value="OS01G0730100 PROTEIN"/>
    <property type="match status" value="1"/>
</dbReference>
<dbReference type="SUPFAM" id="SSF52047">
    <property type="entry name" value="RNI-like"/>
    <property type="match status" value="1"/>
</dbReference>
<gene>
    <name evidence="4" type="ORF">SETIT_5G376000v2</name>
</gene>
<feature type="domain" description="F-box" evidence="1">
    <location>
        <begin position="6"/>
        <end position="38"/>
    </location>
</feature>